<evidence type="ECO:0000313" key="1">
    <source>
        <dbReference type="EMBL" id="MCC0175467.1"/>
    </source>
</evidence>
<keyword evidence="2" id="KW-1185">Reference proteome</keyword>
<accession>A0A964FE52</accession>
<gene>
    <name evidence="1" type="ORF">I4641_00535</name>
</gene>
<dbReference type="RefSeq" id="WP_229638466.1">
    <property type="nucleotide sequence ID" value="NZ_JADWDC010000001.1"/>
</dbReference>
<name>A0A964FE52_9CYAN</name>
<organism evidence="1 2">
    <name type="scientific">Waterburya agarophytonicola KI4</name>
    <dbReference type="NCBI Taxonomy" id="2874699"/>
    <lineage>
        <taxon>Bacteria</taxon>
        <taxon>Bacillati</taxon>
        <taxon>Cyanobacteriota</taxon>
        <taxon>Cyanophyceae</taxon>
        <taxon>Pleurocapsales</taxon>
        <taxon>Hyellaceae</taxon>
        <taxon>Waterburya</taxon>
        <taxon>Waterburya agarophytonicola</taxon>
    </lineage>
</organism>
<dbReference type="AlphaFoldDB" id="A0A964FE52"/>
<dbReference type="Proteomes" id="UP000729733">
    <property type="component" value="Unassembled WGS sequence"/>
</dbReference>
<protein>
    <submittedName>
        <fullName evidence="1">Uncharacterized protein</fullName>
    </submittedName>
</protein>
<sequence length="68" mass="7660">MSSEFRIYSLYALPEREVKQTRKVLSNGPAADADSRVVEVKLYLDEETSDRLSRLTNSKAIVKIIGSN</sequence>
<evidence type="ECO:0000313" key="2">
    <source>
        <dbReference type="Proteomes" id="UP000729733"/>
    </source>
</evidence>
<dbReference type="EMBL" id="JADWDC010000001">
    <property type="protein sequence ID" value="MCC0175467.1"/>
    <property type="molecule type" value="Genomic_DNA"/>
</dbReference>
<reference evidence="1" key="1">
    <citation type="journal article" date="2021" name="Antonie Van Leeuwenhoek">
        <title>Draft genome and description of Waterburya agarophytonicola gen. nov. sp. nov. (Pleurocapsales, Cyanobacteria): a seaweed symbiont.</title>
        <authorList>
            <person name="Bonthond G."/>
            <person name="Shalygin S."/>
            <person name="Bayer T."/>
            <person name="Weinberger F."/>
        </authorList>
    </citation>
    <scope>NUCLEOTIDE SEQUENCE</scope>
    <source>
        <strain evidence="1">KI4</strain>
    </source>
</reference>
<comment type="caution">
    <text evidence="1">The sequence shown here is derived from an EMBL/GenBank/DDBJ whole genome shotgun (WGS) entry which is preliminary data.</text>
</comment>
<proteinExistence type="predicted"/>